<evidence type="ECO:0000313" key="2">
    <source>
        <dbReference type="Proteomes" id="UP000287394"/>
    </source>
</evidence>
<dbReference type="AlphaFoldDB" id="A0A402D5U1"/>
<keyword evidence="2" id="KW-1185">Reference proteome</keyword>
<gene>
    <name evidence="1" type="ORF">CCAX7_54640</name>
</gene>
<protein>
    <submittedName>
        <fullName evidence="1">Uncharacterized protein</fullName>
    </submittedName>
</protein>
<dbReference type="EMBL" id="AP025739">
    <property type="protein sequence ID" value="BDI33413.1"/>
    <property type="molecule type" value="Genomic_DNA"/>
</dbReference>
<evidence type="ECO:0000313" key="1">
    <source>
        <dbReference type="EMBL" id="BDI33413.1"/>
    </source>
</evidence>
<dbReference type="KEGG" id="ccot:CCAX7_54640"/>
<proteinExistence type="predicted"/>
<dbReference type="Proteomes" id="UP000287394">
    <property type="component" value="Chromosome"/>
</dbReference>
<sequence length="97" mass="11402">MPFLLSERDVREHPDWPQWFPYKLAEPHQRQAMVNHGQTLRRLAERGGLGHRELYHILRDERFRHTGHPGAVSDEVAALYLQELIEGYEPSIEGHQP</sequence>
<accession>A0A402D5U1</accession>
<name>A0A402D5U1_9BACT</name>
<organism evidence="1 2">
    <name type="scientific">Capsulimonas corticalis</name>
    <dbReference type="NCBI Taxonomy" id="2219043"/>
    <lineage>
        <taxon>Bacteria</taxon>
        <taxon>Bacillati</taxon>
        <taxon>Armatimonadota</taxon>
        <taxon>Armatimonadia</taxon>
        <taxon>Capsulimonadales</taxon>
        <taxon>Capsulimonadaceae</taxon>
        <taxon>Capsulimonas</taxon>
    </lineage>
</organism>
<reference evidence="1 2" key="1">
    <citation type="journal article" date="2019" name="Int. J. Syst. Evol. Microbiol.">
        <title>Capsulimonas corticalis gen. nov., sp. nov., an aerobic capsulated bacterium, of a novel bacterial order, Capsulimonadales ord. nov., of the class Armatimonadia of the phylum Armatimonadetes.</title>
        <authorList>
            <person name="Li J."/>
            <person name="Kudo C."/>
            <person name="Tonouchi A."/>
        </authorList>
    </citation>
    <scope>NUCLEOTIDE SEQUENCE [LARGE SCALE GENOMIC DNA]</scope>
    <source>
        <strain evidence="1 2">AX-7</strain>
    </source>
</reference>